<protein>
    <recommendedName>
        <fullName evidence="4">Phage tail assembly</fullName>
    </recommendedName>
</protein>
<dbReference type="AlphaFoldDB" id="A0AAP8E0E4"/>
<dbReference type="InterPro" id="IPR043123">
    <property type="entry name" value="Phage_bIL170_RBP_head"/>
</dbReference>
<dbReference type="Gene3D" id="1.20.5.320">
    <property type="entry name" value="6-Phosphogluconate Dehydrogenase, domain 3"/>
    <property type="match status" value="1"/>
</dbReference>
<gene>
    <name evidence="2" type="ORF">BW154_03025</name>
</gene>
<sequence>MQITIHDNQLNKIGFLNNGVPGLPSFFNDTWHRYLVEGASTFNFSVNKFKNGVLQDYCQYLNDQAYISFTYEGEDFLFSVLTSEETDDIITLNCATLNLELRNEQANPLVNSSSHNIKWYFDTMGLISYSQISLGINEVSNLTRTINYDGQESKLSRLLSVIGNFDAEFEFVTNLNDDGTLKGITLNLYKANDGVSAQGVGTWRNDVTLYFGKNISEVRRTIDRTQIFNATTVKGVDGLSWKNSEWSVKNEDGREEFYKRKGDDTAYAPLSAELYPSQIQSTTRDIWIRKDFETEYKNVNDMWGYALSQFKKYAYSLVTYEVNASSRLISQEVGDGKPLSIGDTVRIQDENFNAQTGGLILQARVSELEISFSNPSNNKLTFSNYIELESGISDDLEARLAQLIKDSTPYRAELTTTNGVQFKNGTGTTTLGAHIYFGSDTTETIADSYEWSKDGTVVANAQTITVDASGVTDKAVYSFKATVAGKVVASQSVTITNVNDGKGGADGKTSYTHVAWANSADGTDGFTTVYPNLNLLNFNSGVTFGKYYGWAADVTSFSGYRAYFKKVKVTPNNKYTISANWSNTEWLNVYGFTNENDTTAVARYGSTGGLGAGSWDSNFVGGYSVANDMTFTVPANVNYIGVSYASISKDTLTLQALLNGKPKLEAGLIVTPWMPSSSEATTADWPSYIGQYSDFTTTASADPAKYAPWTVFKGNDGVGIKTTVITYAISISGTIAPTTGWTSSVPSLVKGLYLWTKTVWTYTDNSFETGYSVTYISKDGNNGNDGIAGKDGVGILTTTITYAGSTSGTTAPTSGWSTTVPTVAAGSYLWTKTVWAYTDNTSETGYSVAKMGNNGATGPQGPQGNIGPQGPTGPAGSNGNPGKIVSDTEPTTRFKGLTWKYSGAADLTASDGTVIHPNTEYYYNGTHWMINYLSANNLEANSITADLIDAKNLTITDGEFVSTIIDGPVQIQTEIKDDHLLIYKMDTSHNEIHTIALKSDSGLGMTYQNSDTGEYTSAGVNFQGLFMQNNITNEFARLTPQGTKLSTDVPWTTLSPTNGFSGGSIQFSVQNAVAYFSVSGLGVPAMSANQWYRIATLPTGSSAIPKTDRVTVAFGNASVWGFLVNSAGGLYVQCKAAVSATSNLVNVLAPFPIG</sequence>
<feature type="region of interest" description="Disordered" evidence="1">
    <location>
        <begin position="853"/>
        <end position="889"/>
    </location>
</feature>
<accession>A0AAP8E0E4</accession>
<comment type="caution">
    <text evidence="2">The sequence shown here is derived from an EMBL/GenBank/DDBJ whole genome shotgun (WGS) entry which is preliminary data.</text>
</comment>
<dbReference type="EMBL" id="MTJS01000002">
    <property type="protein sequence ID" value="PFG88481.1"/>
    <property type="molecule type" value="Genomic_DNA"/>
</dbReference>
<reference evidence="2" key="2">
    <citation type="journal article" date="2018" name="Food Control">
        <title>Characterization of Lactococcus lactis isolates from herbs, fruits and vegetables for use as biopreservatives against Listeria monocytogenes in cheese.</title>
        <authorList>
            <person name="Ho V."/>
            <person name="Lo R."/>
            <person name="Bansal N."/>
            <person name="Turner M.S."/>
        </authorList>
    </citation>
    <scope>NUCLEOTIDE SEQUENCE</scope>
    <source>
        <strain evidence="2">537</strain>
    </source>
</reference>
<reference evidence="2" key="1">
    <citation type="submission" date="2017-01" db="EMBL/GenBank/DDBJ databases">
        <authorList>
            <person name="Lo R."/>
        </authorList>
    </citation>
    <scope>NUCLEOTIDE SEQUENCE</scope>
    <source>
        <strain evidence="2">537</strain>
    </source>
</reference>
<evidence type="ECO:0000256" key="1">
    <source>
        <dbReference type="SAM" id="MobiDB-lite"/>
    </source>
</evidence>
<organism evidence="2 3">
    <name type="scientific">Lactococcus lactis</name>
    <dbReference type="NCBI Taxonomy" id="1358"/>
    <lineage>
        <taxon>Bacteria</taxon>
        <taxon>Bacillati</taxon>
        <taxon>Bacillota</taxon>
        <taxon>Bacilli</taxon>
        <taxon>Lactobacillales</taxon>
        <taxon>Streptococcaceae</taxon>
        <taxon>Lactococcus</taxon>
    </lineage>
</organism>
<name>A0AAP8E0E4_9LACT</name>
<dbReference type="Gene3D" id="2.60.40.2460">
    <property type="entry name" value="Phage bIL170 RBP, head domain"/>
    <property type="match status" value="1"/>
</dbReference>
<evidence type="ECO:0000313" key="2">
    <source>
        <dbReference type="EMBL" id="PFG88481.1"/>
    </source>
</evidence>
<evidence type="ECO:0008006" key="4">
    <source>
        <dbReference type="Google" id="ProtNLM"/>
    </source>
</evidence>
<evidence type="ECO:0000313" key="3">
    <source>
        <dbReference type="Proteomes" id="UP000225275"/>
    </source>
</evidence>
<dbReference type="Proteomes" id="UP000225275">
    <property type="component" value="Unassembled WGS sequence"/>
</dbReference>
<dbReference type="RefSeq" id="WP_098393252.1">
    <property type="nucleotide sequence ID" value="NZ_JAOWLS010000006.1"/>
</dbReference>
<feature type="compositionally biased region" description="Low complexity" evidence="1">
    <location>
        <begin position="859"/>
        <end position="874"/>
    </location>
</feature>
<proteinExistence type="predicted"/>